<evidence type="ECO:0000313" key="1">
    <source>
        <dbReference type="EMBL" id="CAI9092164.1"/>
    </source>
</evidence>
<keyword evidence="2" id="KW-1185">Reference proteome</keyword>
<protein>
    <submittedName>
        <fullName evidence="1">OLC1v1027342C1</fullName>
    </submittedName>
</protein>
<evidence type="ECO:0000313" key="2">
    <source>
        <dbReference type="Proteomes" id="UP001161247"/>
    </source>
</evidence>
<dbReference type="Proteomes" id="UP001161247">
    <property type="component" value="Chromosome 1"/>
</dbReference>
<gene>
    <name evidence="1" type="ORF">OLC1_LOCUS3904</name>
</gene>
<proteinExistence type="predicted"/>
<reference evidence="1" key="1">
    <citation type="submission" date="2023-03" db="EMBL/GenBank/DDBJ databases">
        <authorList>
            <person name="Julca I."/>
        </authorList>
    </citation>
    <scope>NUCLEOTIDE SEQUENCE</scope>
</reference>
<dbReference type="EMBL" id="OX459118">
    <property type="protein sequence ID" value="CAI9092164.1"/>
    <property type="molecule type" value="Genomic_DNA"/>
</dbReference>
<dbReference type="AlphaFoldDB" id="A0AAV1C995"/>
<name>A0AAV1C995_OLDCO</name>
<accession>A0AAV1C995</accession>
<sequence length="117" mass="12992">MLLQSDGKQKLGRIVEAPGSIEQIQPWAIKSEPGLQKWVKLNWIKDGIRSNKPIYPISFKFYPSTIQTLSWKVDALNPDVKQLLNEMPGLAGVIGAIRQAQTGNGLLFGWAFVAAFI</sequence>
<organism evidence="1 2">
    <name type="scientific">Oldenlandia corymbosa var. corymbosa</name>
    <dbReference type="NCBI Taxonomy" id="529605"/>
    <lineage>
        <taxon>Eukaryota</taxon>
        <taxon>Viridiplantae</taxon>
        <taxon>Streptophyta</taxon>
        <taxon>Embryophyta</taxon>
        <taxon>Tracheophyta</taxon>
        <taxon>Spermatophyta</taxon>
        <taxon>Magnoliopsida</taxon>
        <taxon>eudicotyledons</taxon>
        <taxon>Gunneridae</taxon>
        <taxon>Pentapetalae</taxon>
        <taxon>asterids</taxon>
        <taxon>lamiids</taxon>
        <taxon>Gentianales</taxon>
        <taxon>Rubiaceae</taxon>
        <taxon>Rubioideae</taxon>
        <taxon>Spermacoceae</taxon>
        <taxon>Hedyotis-Oldenlandia complex</taxon>
        <taxon>Oldenlandia</taxon>
    </lineage>
</organism>